<comment type="caution">
    <text evidence="1">The sequence shown here is derived from an EMBL/GenBank/DDBJ whole genome shotgun (WGS) entry which is preliminary data.</text>
</comment>
<protein>
    <submittedName>
        <fullName evidence="1">Uncharacterized protein</fullName>
    </submittedName>
</protein>
<gene>
    <name evidence="1" type="ORF">LIER_09850</name>
</gene>
<dbReference type="Proteomes" id="UP001454036">
    <property type="component" value="Unassembled WGS sequence"/>
</dbReference>
<organism evidence="1 2">
    <name type="scientific">Lithospermum erythrorhizon</name>
    <name type="common">Purple gromwell</name>
    <name type="synonym">Lithospermum officinale var. erythrorhizon</name>
    <dbReference type="NCBI Taxonomy" id="34254"/>
    <lineage>
        <taxon>Eukaryota</taxon>
        <taxon>Viridiplantae</taxon>
        <taxon>Streptophyta</taxon>
        <taxon>Embryophyta</taxon>
        <taxon>Tracheophyta</taxon>
        <taxon>Spermatophyta</taxon>
        <taxon>Magnoliopsida</taxon>
        <taxon>eudicotyledons</taxon>
        <taxon>Gunneridae</taxon>
        <taxon>Pentapetalae</taxon>
        <taxon>asterids</taxon>
        <taxon>lamiids</taxon>
        <taxon>Boraginales</taxon>
        <taxon>Boraginaceae</taxon>
        <taxon>Boraginoideae</taxon>
        <taxon>Lithospermeae</taxon>
        <taxon>Lithospermum</taxon>
    </lineage>
</organism>
<dbReference type="AlphaFoldDB" id="A0AAV3PM44"/>
<name>A0AAV3PM44_LITER</name>
<reference evidence="1 2" key="1">
    <citation type="submission" date="2024-01" db="EMBL/GenBank/DDBJ databases">
        <title>The complete chloroplast genome sequence of Lithospermum erythrorhizon: insights into the phylogenetic relationship among Boraginaceae species and the maternal lineages of purple gromwells.</title>
        <authorList>
            <person name="Okada T."/>
            <person name="Watanabe K."/>
        </authorList>
    </citation>
    <scope>NUCLEOTIDE SEQUENCE [LARGE SCALE GENOMIC DNA]</scope>
</reference>
<evidence type="ECO:0000313" key="2">
    <source>
        <dbReference type="Proteomes" id="UP001454036"/>
    </source>
</evidence>
<keyword evidence="2" id="KW-1185">Reference proteome</keyword>
<sequence>MIGIFGALDSYDINIPFSDPSMRLVEFIDRVSWIPIIPSGNCDYYSVNGNCNGLLWIPENRKIVCRWGERIRVERYKTHICAFDMVTEKVSALLLPAKVASNVFQGDMVVLGENLCLWEFSRCDAYMYIW</sequence>
<dbReference type="EMBL" id="BAABME010001705">
    <property type="protein sequence ID" value="GAA0151047.1"/>
    <property type="molecule type" value="Genomic_DNA"/>
</dbReference>
<evidence type="ECO:0000313" key="1">
    <source>
        <dbReference type="EMBL" id="GAA0151047.1"/>
    </source>
</evidence>
<accession>A0AAV3PM44</accession>
<proteinExistence type="predicted"/>